<keyword evidence="3" id="KW-0808">Transferase</keyword>
<sequence length="242" mass="27146">MLRTLRTNIQTLGWWNGMLYLLGTALSRLSAERLRIVKYELVSQPITTVPLLPAHRGKTIQVREARADDPLLRSVPDRREGVFAERFAQGARCLVAELNGELAGFLWFVKGDYPEDEVRCLFRPLPAGQSVWDYDVYVAKKHRLSPVFLKLWQAANERLYAEGIQHSASRISAFNAASRGSHERLGARKAGWALFVCVGSWQVMLASRQPFVHLSFSRQSRPVLQVGPVAASADDDALSQSD</sequence>
<accession>A0A4R8J1N3</accession>
<dbReference type="GO" id="GO:0016747">
    <property type="term" value="F:acyltransferase activity, transferring groups other than amino-acyl groups"/>
    <property type="evidence" value="ECO:0007669"/>
    <property type="project" value="InterPro"/>
</dbReference>
<evidence type="ECO:0000256" key="1">
    <source>
        <dbReference type="SAM" id="Phobius"/>
    </source>
</evidence>
<keyword evidence="1" id="KW-0472">Membrane</keyword>
<evidence type="ECO:0000259" key="2">
    <source>
        <dbReference type="PROSITE" id="PS51186"/>
    </source>
</evidence>
<evidence type="ECO:0000313" key="3">
    <source>
        <dbReference type="EMBL" id="TDY03753.1"/>
    </source>
</evidence>
<organism evidence="3 4">
    <name type="scientific">Thiohalophilus thiocyanatoxydans</name>
    <dbReference type="NCBI Taxonomy" id="381308"/>
    <lineage>
        <taxon>Bacteria</taxon>
        <taxon>Pseudomonadati</taxon>
        <taxon>Pseudomonadota</taxon>
        <taxon>Gammaproteobacteria</taxon>
        <taxon>Thiohalomonadales</taxon>
        <taxon>Thiohalophilaceae</taxon>
        <taxon>Thiohalophilus</taxon>
    </lineage>
</organism>
<dbReference type="InterPro" id="IPR016181">
    <property type="entry name" value="Acyl_CoA_acyltransferase"/>
</dbReference>
<dbReference type="SUPFAM" id="SSF55729">
    <property type="entry name" value="Acyl-CoA N-acyltransferases (Nat)"/>
    <property type="match status" value="1"/>
</dbReference>
<keyword evidence="1" id="KW-1133">Transmembrane helix</keyword>
<evidence type="ECO:0000313" key="4">
    <source>
        <dbReference type="Proteomes" id="UP000294914"/>
    </source>
</evidence>
<dbReference type="AlphaFoldDB" id="A0A4R8J1N3"/>
<keyword evidence="1" id="KW-0812">Transmembrane</keyword>
<dbReference type="RefSeq" id="WP_134080338.1">
    <property type="nucleotide sequence ID" value="NZ_SOQX01000001.1"/>
</dbReference>
<dbReference type="EMBL" id="SOQX01000001">
    <property type="protein sequence ID" value="TDY03753.1"/>
    <property type="molecule type" value="Genomic_DNA"/>
</dbReference>
<feature type="transmembrane region" description="Helical" evidence="1">
    <location>
        <begin position="12"/>
        <end position="31"/>
    </location>
</feature>
<protein>
    <submittedName>
        <fullName evidence="3">Acetyltransferase (GNAT) family protein</fullName>
    </submittedName>
</protein>
<gene>
    <name evidence="3" type="ORF">EDC23_0123</name>
</gene>
<dbReference type="Proteomes" id="UP000294914">
    <property type="component" value="Unassembled WGS sequence"/>
</dbReference>
<dbReference type="PROSITE" id="PS51186">
    <property type="entry name" value="GNAT"/>
    <property type="match status" value="1"/>
</dbReference>
<dbReference type="OrthoDB" id="8480611at2"/>
<keyword evidence="4" id="KW-1185">Reference proteome</keyword>
<dbReference type="Gene3D" id="3.40.630.30">
    <property type="match status" value="1"/>
</dbReference>
<name>A0A4R8J1N3_9GAMM</name>
<feature type="domain" description="N-acetyltransferase" evidence="2">
    <location>
        <begin position="49"/>
        <end position="209"/>
    </location>
</feature>
<reference evidence="3 4" key="1">
    <citation type="submission" date="2019-03" db="EMBL/GenBank/DDBJ databases">
        <title>Genomic Encyclopedia of Type Strains, Phase IV (KMG-IV): sequencing the most valuable type-strain genomes for metagenomic binning, comparative biology and taxonomic classification.</title>
        <authorList>
            <person name="Goeker M."/>
        </authorList>
    </citation>
    <scope>NUCLEOTIDE SEQUENCE [LARGE SCALE GENOMIC DNA]</scope>
    <source>
        <strain evidence="3 4">DSM 16326</strain>
    </source>
</reference>
<dbReference type="Pfam" id="PF00583">
    <property type="entry name" value="Acetyltransf_1"/>
    <property type="match status" value="1"/>
</dbReference>
<comment type="caution">
    <text evidence="3">The sequence shown here is derived from an EMBL/GenBank/DDBJ whole genome shotgun (WGS) entry which is preliminary data.</text>
</comment>
<proteinExistence type="predicted"/>
<dbReference type="InterPro" id="IPR000182">
    <property type="entry name" value="GNAT_dom"/>
</dbReference>